<keyword evidence="5" id="KW-0418">Kinase</keyword>
<dbReference type="PROSITE" id="PS50011">
    <property type="entry name" value="PROTEIN_KINASE_DOM"/>
    <property type="match status" value="1"/>
</dbReference>
<dbReference type="GO" id="GO:0005524">
    <property type="term" value="F:ATP binding"/>
    <property type="evidence" value="ECO:0007669"/>
    <property type="project" value="UniProtKB-UniRule"/>
</dbReference>
<dbReference type="InterPro" id="IPR000719">
    <property type="entry name" value="Prot_kinase_dom"/>
</dbReference>
<keyword evidence="10" id="KW-1185">Reference proteome</keyword>
<evidence type="ECO:0000313" key="9">
    <source>
        <dbReference type="EMBL" id="TVZ01529.1"/>
    </source>
</evidence>
<keyword evidence="3" id="KW-0808">Transferase</keyword>
<dbReference type="PANTHER" id="PTHR43289">
    <property type="entry name" value="MITOGEN-ACTIVATED PROTEIN KINASE KINASE KINASE 20-RELATED"/>
    <property type="match status" value="1"/>
</dbReference>
<dbReference type="EC" id="2.7.11.1" evidence="1"/>
<sequence>MSRAVIPAPDIPGHKVIGVLGSGGFATVYRTWQEAVGRETAVKVDSRALHSERDQRRFFREVTAAGRLSGHPHVIDVYDAGALRDGRPYMVMELCPGGSLNDELRISSVRSMI</sequence>
<comment type="caution">
    <text evidence="9">The sequence shown here is derived from an EMBL/GenBank/DDBJ whole genome shotgun (WGS) entry which is preliminary data.</text>
</comment>
<evidence type="ECO:0000313" key="10">
    <source>
        <dbReference type="Proteomes" id="UP000460272"/>
    </source>
</evidence>
<keyword evidence="6 7" id="KW-0067">ATP-binding</keyword>
<dbReference type="Pfam" id="PF00069">
    <property type="entry name" value="Pkinase"/>
    <property type="match status" value="1"/>
</dbReference>
<dbReference type="InterPro" id="IPR011009">
    <property type="entry name" value="Kinase-like_dom_sf"/>
</dbReference>
<evidence type="ECO:0000256" key="1">
    <source>
        <dbReference type="ARBA" id="ARBA00012513"/>
    </source>
</evidence>
<feature type="binding site" evidence="7">
    <location>
        <position position="43"/>
    </location>
    <ligand>
        <name>ATP</name>
        <dbReference type="ChEBI" id="CHEBI:30616"/>
    </ligand>
</feature>
<dbReference type="Proteomes" id="UP000460272">
    <property type="component" value="Unassembled WGS sequence"/>
</dbReference>
<evidence type="ECO:0000256" key="2">
    <source>
        <dbReference type="ARBA" id="ARBA00022527"/>
    </source>
</evidence>
<feature type="domain" description="Protein kinase" evidence="8">
    <location>
        <begin position="14"/>
        <end position="113"/>
    </location>
</feature>
<keyword evidence="2" id="KW-0723">Serine/threonine-protein kinase</keyword>
<dbReference type="PANTHER" id="PTHR43289:SF6">
    <property type="entry name" value="SERINE_THREONINE-PROTEIN KINASE NEKL-3"/>
    <property type="match status" value="1"/>
</dbReference>
<name>A0A6P2BR23_9ACTN</name>
<proteinExistence type="predicted"/>
<evidence type="ECO:0000256" key="5">
    <source>
        <dbReference type="ARBA" id="ARBA00022777"/>
    </source>
</evidence>
<evidence type="ECO:0000256" key="3">
    <source>
        <dbReference type="ARBA" id="ARBA00022679"/>
    </source>
</evidence>
<reference evidence="9 10" key="1">
    <citation type="submission" date="2018-11" db="EMBL/GenBank/DDBJ databases">
        <title>Trebonia kvetii gen.nov., sp.nov., a novel acidophilic actinobacterium, and proposal of the new actinobacterial family Treboniaceae fam. nov.</title>
        <authorList>
            <person name="Rapoport D."/>
            <person name="Sagova-Mareckova M."/>
            <person name="Sedlacek I."/>
            <person name="Provaznik J."/>
            <person name="Kralova S."/>
            <person name="Pavlinic D."/>
            <person name="Benes V."/>
            <person name="Kopecky J."/>
        </authorList>
    </citation>
    <scope>NUCLEOTIDE SEQUENCE [LARGE SCALE GENOMIC DNA]</scope>
    <source>
        <strain evidence="9 10">15Tr583</strain>
    </source>
</reference>
<dbReference type="GO" id="GO:0004674">
    <property type="term" value="F:protein serine/threonine kinase activity"/>
    <property type="evidence" value="ECO:0007669"/>
    <property type="project" value="UniProtKB-KW"/>
</dbReference>
<dbReference type="AlphaFoldDB" id="A0A6P2BR23"/>
<evidence type="ECO:0000256" key="4">
    <source>
        <dbReference type="ARBA" id="ARBA00022741"/>
    </source>
</evidence>
<dbReference type="EMBL" id="RPFW01000006">
    <property type="protein sequence ID" value="TVZ01529.1"/>
    <property type="molecule type" value="Genomic_DNA"/>
</dbReference>
<evidence type="ECO:0000259" key="8">
    <source>
        <dbReference type="PROSITE" id="PS50011"/>
    </source>
</evidence>
<evidence type="ECO:0000256" key="7">
    <source>
        <dbReference type="PROSITE-ProRule" id="PRU10141"/>
    </source>
</evidence>
<dbReference type="PROSITE" id="PS00107">
    <property type="entry name" value="PROTEIN_KINASE_ATP"/>
    <property type="match status" value="1"/>
</dbReference>
<gene>
    <name evidence="9" type="ORF">EAS64_28945</name>
</gene>
<protein>
    <recommendedName>
        <fullName evidence="1">non-specific serine/threonine protein kinase</fullName>
        <ecNumber evidence="1">2.7.11.1</ecNumber>
    </recommendedName>
</protein>
<accession>A0A6P2BR23</accession>
<evidence type="ECO:0000256" key="6">
    <source>
        <dbReference type="ARBA" id="ARBA00022840"/>
    </source>
</evidence>
<dbReference type="SUPFAM" id="SSF56112">
    <property type="entry name" value="Protein kinase-like (PK-like)"/>
    <property type="match status" value="1"/>
</dbReference>
<dbReference type="InterPro" id="IPR017441">
    <property type="entry name" value="Protein_kinase_ATP_BS"/>
</dbReference>
<organism evidence="9 10">
    <name type="scientific">Trebonia kvetii</name>
    <dbReference type="NCBI Taxonomy" id="2480626"/>
    <lineage>
        <taxon>Bacteria</taxon>
        <taxon>Bacillati</taxon>
        <taxon>Actinomycetota</taxon>
        <taxon>Actinomycetes</taxon>
        <taxon>Streptosporangiales</taxon>
        <taxon>Treboniaceae</taxon>
        <taxon>Trebonia</taxon>
    </lineage>
</organism>
<dbReference type="OrthoDB" id="9762169at2"/>
<dbReference type="Gene3D" id="1.10.510.10">
    <property type="entry name" value="Transferase(Phosphotransferase) domain 1"/>
    <property type="match status" value="1"/>
</dbReference>
<keyword evidence="4 7" id="KW-0547">Nucleotide-binding</keyword>